<evidence type="ECO:0000256" key="3">
    <source>
        <dbReference type="ARBA" id="ARBA00022448"/>
    </source>
</evidence>
<dbReference type="KEGG" id="bmet:BMMGA3_06125"/>
<keyword evidence="10" id="KW-0969">Cilium</keyword>
<organism evidence="10 11">
    <name type="scientific">Bacillus methanolicus (strain MGA3 / ATCC 53907)</name>
    <dbReference type="NCBI Taxonomy" id="796606"/>
    <lineage>
        <taxon>Bacteria</taxon>
        <taxon>Bacillati</taxon>
        <taxon>Bacillota</taxon>
        <taxon>Bacilli</taxon>
        <taxon>Bacillales</taxon>
        <taxon>Bacillaceae</taxon>
        <taxon>Bacillus</taxon>
    </lineage>
</organism>
<evidence type="ECO:0000259" key="9">
    <source>
        <dbReference type="Pfam" id="PF02108"/>
    </source>
</evidence>
<keyword evidence="6" id="KW-1006">Bacterial flagellum protein export</keyword>
<evidence type="ECO:0000313" key="10">
    <source>
        <dbReference type="EMBL" id="AIE59653.1"/>
    </source>
</evidence>
<evidence type="ECO:0000256" key="5">
    <source>
        <dbReference type="ARBA" id="ARBA00022927"/>
    </source>
</evidence>
<dbReference type="Pfam" id="PF02108">
    <property type="entry name" value="FliH"/>
    <property type="match status" value="1"/>
</dbReference>
<dbReference type="STRING" id="796606.BMMGA3_06125"/>
<dbReference type="GO" id="GO:0015031">
    <property type="term" value="P:protein transport"/>
    <property type="evidence" value="ECO:0007669"/>
    <property type="project" value="UniProtKB-KW"/>
</dbReference>
<gene>
    <name evidence="10" type="primary">fliH</name>
    <name evidence="10" type="ORF">BMMGA3_06125</name>
</gene>
<dbReference type="Proteomes" id="UP000027602">
    <property type="component" value="Chromosome"/>
</dbReference>
<evidence type="ECO:0000256" key="1">
    <source>
        <dbReference type="ARBA" id="ARBA00003041"/>
    </source>
</evidence>
<reference evidence="10 11" key="1">
    <citation type="journal article" date="2015" name="BMC Genomics">
        <title>Transcriptome analysis of thermophilic methylotrophic Bacillus methanolicus MGA3 using RNA-sequencing provides detailed insights into its previously uncharted transcriptional landscape.</title>
        <authorList>
            <person name="Irla M."/>
            <person name="Neshat A."/>
            <person name="Brautaset T."/>
            <person name="Ruckert C."/>
            <person name="Kalinowski J."/>
            <person name="Wendisch V.F."/>
        </authorList>
    </citation>
    <scope>NUCLEOTIDE SEQUENCE [LARGE SCALE GENOMIC DNA]</scope>
    <source>
        <strain evidence="11">MGA3 / ATCC 53907</strain>
    </source>
</reference>
<keyword evidence="3" id="KW-0813">Transport</keyword>
<accession>A0A068LRS6</accession>
<comment type="similarity">
    <text evidence="2">Belongs to the FliH family.</text>
</comment>
<keyword evidence="4" id="KW-1005">Bacterial flagellum biogenesis</keyword>
<proteinExistence type="inferred from homology"/>
<evidence type="ECO:0000256" key="6">
    <source>
        <dbReference type="ARBA" id="ARBA00023225"/>
    </source>
</evidence>
<keyword evidence="5" id="KW-0653">Protein transport</keyword>
<dbReference type="InterPro" id="IPR018035">
    <property type="entry name" value="Flagellar_FliH/T3SS_HrpE"/>
</dbReference>
<feature type="domain" description="Flagellar assembly protein FliH/Type III secretion system HrpE" evidence="9">
    <location>
        <begin position="129"/>
        <end position="252"/>
    </location>
</feature>
<keyword evidence="10" id="KW-0282">Flagellum</keyword>
<sequence>MLPVAEGMISLSRLIKSYWANQAKEGNKVISIKVLRQVGFDNEKQAMISSDSERNSLLEQAYKDAEQIVSQANDHAKMIRRQIENERHAWEQEKEVLTEQAKHEGYQAGFDEGRQKGFQEYKESIELARKVIDSAKKDYRLILESSDKAILDLALKVSEKILGKTIDGNEEEFLHLVKRALKEAREYREIELHVHPIHYGFLLSQKEELLSIFPRETNFYIYPNEDLSKTSCIIESANGRIDASIDSQLEQVKKKLFELLESEE</sequence>
<keyword evidence="10" id="KW-0966">Cell projection</keyword>
<dbReference type="eggNOG" id="COG1317">
    <property type="taxonomic scope" value="Bacteria"/>
</dbReference>
<evidence type="ECO:0000256" key="7">
    <source>
        <dbReference type="NCBIfam" id="TIGR03825"/>
    </source>
</evidence>
<dbReference type="InterPro" id="IPR022524">
    <property type="entry name" value="FliH_Bacilli"/>
</dbReference>
<comment type="function">
    <text evidence="1">Needed for flagellar regrowth and assembly.</text>
</comment>
<evidence type="ECO:0000313" key="11">
    <source>
        <dbReference type="Proteomes" id="UP000027602"/>
    </source>
</evidence>
<dbReference type="HOGENOM" id="CLU_062625_1_2_9"/>
<dbReference type="EMBL" id="CP007739">
    <property type="protein sequence ID" value="AIE59653.1"/>
    <property type="molecule type" value="Genomic_DNA"/>
</dbReference>
<evidence type="ECO:0000256" key="8">
    <source>
        <dbReference type="SAM" id="Coils"/>
    </source>
</evidence>
<dbReference type="PANTHER" id="PTHR34982:SF1">
    <property type="entry name" value="FLAGELLAR ASSEMBLY PROTEIN FLIH"/>
    <property type="match status" value="1"/>
</dbReference>
<protein>
    <recommendedName>
        <fullName evidence="7">Flagellar assembly protein FliH</fullName>
    </recommendedName>
</protein>
<feature type="coiled-coil region" evidence="8">
    <location>
        <begin position="73"/>
        <end position="138"/>
    </location>
</feature>
<name>A0A068LRS6_BACMM</name>
<evidence type="ECO:0000256" key="4">
    <source>
        <dbReference type="ARBA" id="ARBA00022795"/>
    </source>
</evidence>
<dbReference type="GO" id="GO:0044781">
    <property type="term" value="P:bacterial-type flagellum organization"/>
    <property type="evidence" value="ECO:0007669"/>
    <property type="project" value="UniProtKB-KW"/>
</dbReference>
<dbReference type="NCBIfam" id="TIGR03825">
    <property type="entry name" value="FliH_bacil"/>
    <property type="match status" value="1"/>
</dbReference>
<dbReference type="AlphaFoldDB" id="A0A068LRS6"/>
<dbReference type="PANTHER" id="PTHR34982">
    <property type="entry name" value="YOP PROTEINS TRANSLOCATION PROTEIN L"/>
    <property type="match status" value="1"/>
</dbReference>
<dbReference type="InterPro" id="IPR051472">
    <property type="entry name" value="T3SS_Stator/FliH"/>
</dbReference>
<evidence type="ECO:0000256" key="2">
    <source>
        <dbReference type="ARBA" id="ARBA00006602"/>
    </source>
</evidence>
<keyword evidence="8" id="KW-0175">Coiled coil</keyword>
<dbReference type="GO" id="GO:0005829">
    <property type="term" value="C:cytosol"/>
    <property type="evidence" value="ECO:0007669"/>
    <property type="project" value="TreeGrafter"/>
</dbReference>
<keyword evidence="11" id="KW-1185">Reference proteome</keyword>